<dbReference type="PROSITE" id="PS50927">
    <property type="entry name" value="BULB_LECTIN"/>
    <property type="match status" value="1"/>
</dbReference>
<evidence type="ECO:0000256" key="4">
    <source>
        <dbReference type="ARBA" id="ARBA00022729"/>
    </source>
</evidence>
<evidence type="ECO:0000256" key="11">
    <source>
        <dbReference type="SAM" id="Phobius"/>
    </source>
</evidence>
<dbReference type="EMBL" id="CAKMRJ010004445">
    <property type="protein sequence ID" value="CAH1438447.1"/>
    <property type="molecule type" value="Genomic_DNA"/>
</dbReference>
<dbReference type="InterPro" id="IPR001480">
    <property type="entry name" value="Bulb-type_lectin_dom"/>
</dbReference>
<evidence type="ECO:0000259" key="15">
    <source>
        <dbReference type="PROSITE" id="PS50948"/>
    </source>
</evidence>
<evidence type="ECO:0000256" key="12">
    <source>
        <dbReference type="SAM" id="SignalP"/>
    </source>
</evidence>
<keyword evidence="11" id="KW-1133">Transmembrane helix</keyword>
<dbReference type="CDD" id="cd01098">
    <property type="entry name" value="PAN_AP_plant"/>
    <property type="match status" value="1"/>
</dbReference>
<dbReference type="FunFam" id="2.90.10.10:FF:000004">
    <property type="entry name" value="G-type lectin S-receptor-like serine/threonine-protein kinase"/>
    <property type="match status" value="1"/>
</dbReference>
<evidence type="ECO:0000259" key="14">
    <source>
        <dbReference type="PROSITE" id="PS50927"/>
    </source>
</evidence>
<dbReference type="InterPro" id="IPR035446">
    <property type="entry name" value="SLSG/EP1"/>
</dbReference>
<evidence type="ECO:0000256" key="7">
    <source>
        <dbReference type="ARBA" id="ARBA00023180"/>
    </source>
</evidence>
<organism evidence="16 17">
    <name type="scientific">Lactuca virosa</name>
    <dbReference type="NCBI Taxonomy" id="75947"/>
    <lineage>
        <taxon>Eukaryota</taxon>
        <taxon>Viridiplantae</taxon>
        <taxon>Streptophyta</taxon>
        <taxon>Embryophyta</taxon>
        <taxon>Tracheophyta</taxon>
        <taxon>Spermatophyta</taxon>
        <taxon>Magnoliopsida</taxon>
        <taxon>eudicotyledons</taxon>
        <taxon>Gunneridae</taxon>
        <taxon>Pentapetalae</taxon>
        <taxon>asterids</taxon>
        <taxon>campanulids</taxon>
        <taxon>Asterales</taxon>
        <taxon>Asteraceae</taxon>
        <taxon>Cichorioideae</taxon>
        <taxon>Cichorieae</taxon>
        <taxon>Lactucinae</taxon>
        <taxon>Lactuca</taxon>
    </lineage>
</organism>
<dbReference type="Gene3D" id="3.50.4.10">
    <property type="entry name" value="Hepatocyte Growth Factor"/>
    <property type="match status" value="1"/>
</dbReference>
<keyword evidence="10" id="KW-0245">EGF-like domain</keyword>
<protein>
    <recommendedName>
        <fullName evidence="2">non-specific serine/threonine protein kinase</fullName>
        <ecNumber evidence="2">2.7.11.1</ecNumber>
    </recommendedName>
</protein>
<sequence>MKGNHYSCLIFLQLLHIISAEMDTIGGNEYIRDGETIISSGEMFELGFFSPGNSKNRYLGIWYYKISQTVVWVANREIPLNNTSGVFKVSSQGSLLLLNGEGRDIWSSNSSVLVGNLHPVAQLLDNGNLVVRNESDIDHLNLIWQSFDHPCDHILPGMKFGKDLVSGRDIALSSWKSLDDPSPGLYVNWMDTNGYPQTFISRGSVIQYRFGPWNGLSFSGFPREMPNPFYTYEFVVNQKEVYFKWELINSSFRSRAYLSPQGHQARLNWVDPIQAWIQYAAITVDMCAQYGKCGPNGICDINKSPICSCIEGFEPLHPEEWNIANWSSGCQREKPLDCMNRDGFQKITGVTLPDSRKTWYNVSMSLAECKRECKRNCSCTAYANLDVRNGGSGCLLWFGNLMDIRDFEENQDLYIRIAMTESTGWSKKRKIILVLLTSVGVVLVGLTLAVLYAYKKKNSPRPGNLVQSLVDDI</sequence>
<reference evidence="16 17" key="1">
    <citation type="submission" date="2022-01" db="EMBL/GenBank/DDBJ databases">
        <authorList>
            <person name="Xiong W."/>
            <person name="Schranz E."/>
        </authorList>
    </citation>
    <scope>NUCLEOTIDE SEQUENCE [LARGE SCALE GENOMIC DNA]</scope>
</reference>
<name>A0AAU9NKU5_9ASTR</name>
<proteinExistence type="predicted"/>
<comment type="caution">
    <text evidence="10">Lacks conserved residue(s) required for the propagation of feature annotation.</text>
</comment>
<dbReference type="Pfam" id="PF00954">
    <property type="entry name" value="S_locus_glycop"/>
    <property type="match status" value="1"/>
</dbReference>
<keyword evidence="4 12" id="KW-0732">Signal</keyword>
<evidence type="ECO:0000256" key="1">
    <source>
        <dbReference type="ARBA" id="ARBA00003061"/>
    </source>
</evidence>
<dbReference type="PIRSF" id="PIRSF002686">
    <property type="entry name" value="SLG"/>
    <property type="match status" value="1"/>
</dbReference>
<dbReference type="Pfam" id="PF01453">
    <property type="entry name" value="B_lectin"/>
    <property type="match status" value="1"/>
</dbReference>
<feature type="chain" id="PRO_5043381379" description="non-specific serine/threonine protein kinase" evidence="12">
    <location>
        <begin position="21"/>
        <end position="473"/>
    </location>
</feature>
<dbReference type="InterPro" id="IPR000858">
    <property type="entry name" value="S_locus_glycoprot_dom"/>
</dbReference>
<dbReference type="PANTHER" id="PTHR32444:SF235">
    <property type="entry name" value="OS01G0783900 PROTEIN"/>
    <property type="match status" value="1"/>
</dbReference>
<dbReference type="InterPro" id="IPR000742">
    <property type="entry name" value="EGF"/>
</dbReference>
<evidence type="ECO:0000256" key="10">
    <source>
        <dbReference type="PROSITE-ProRule" id="PRU00076"/>
    </source>
</evidence>
<dbReference type="AlphaFoldDB" id="A0AAU9NKU5"/>
<feature type="domain" description="Bulb-type lectin" evidence="14">
    <location>
        <begin position="22"/>
        <end position="144"/>
    </location>
</feature>
<gene>
    <name evidence="16" type="ORF">LVIROSA_LOCUS24709</name>
</gene>
<dbReference type="SUPFAM" id="SSF51110">
    <property type="entry name" value="alpha-D-mannose-specific plant lectins"/>
    <property type="match status" value="1"/>
</dbReference>
<comment type="catalytic activity">
    <reaction evidence="8">
        <text>L-threonyl-[protein] + ATP = O-phospho-L-threonyl-[protein] + ADP + H(+)</text>
        <dbReference type="Rhea" id="RHEA:46608"/>
        <dbReference type="Rhea" id="RHEA-COMP:11060"/>
        <dbReference type="Rhea" id="RHEA-COMP:11605"/>
        <dbReference type="ChEBI" id="CHEBI:15378"/>
        <dbReference type="ChEBI" id="CHEBI:30013"/>
        <dbReference type="ChEBI" id="CHEBI:30616"/>
        <dbReference type="ChEBI" id="CHEBI:61977"/>
        <dbReference type="ChEBI" id="CHEBI:456216"/>
        <dbReference type="EC" id="2.7.11.1"/>
    </reaction>
</comment>
<keyword evidence="11" id="KW-0472">Membrane</keyword>
<evidence type="ECO:0000259" key="13">
    <source>
        <dbReference type="PROSITE" id="PS50026"/>
    </source>
</evidence>
<evidence type="ECO:0000256" key="9">
    <source>
        <dbReference type="ARBA" id="ARBA00048679"/>
    </source>
</evidence>
<dbReference type="FunFam" id="3.50.4.10:FF:000002">
    <property type="entry name" value="G-type lectin S-receptor-like serine/threonine-protein kinase"/>
    <property type="match status" value="1"/>
</dbReference>
<dbReference type="PROSITE" id="PS50948">
    <property type="entry name" value="PAN"/>
    <property type="match status" value="1"/>
</dbReference>
<dbReference type="PANTHER" id="PTHR32444">
    <property type="entry name" value="BULB-TYPE LECTIN DOMAIN-CONTAINING PROTEIN"/>
    <property type="match status" value="1"/>
</dbReference>
<feature type="transmembrane region" description="Helical" evidence="11">
    <location>
        <begin position="431"/>
        <end position="454"/>
    </location>
</feature>
<dbReference type="Proteomes" id="UP001157418">
    <property type="component" value="Unassembled WGS sequence"/>
</dbReference>
<evidence type="ECO:0000256" key="2">
    <source>
        <dbReference type="ARBA" id="ARBA00012513"/>
    </source>
</evidence>
<evidence type="ECO:0000313" key="16">
    <source>
        <dbReference type="EMBL" id="CAH1438447.1"/>
    </source>
</evidence>
<evidence type="ECO:0000256" key="8">
    <source>
        <dbReference type="ARBA" id="ARBA00047899"/>
    </source>
</evidence>
<feature type="domain" description="EGF-like" evidence="13">
    <location>
        <begin position="283"/>
        <end position="319"/>
    </location>
</feature>
<dbReference type="InterPro" id="IPR003609">
    <property type="entry name" value="Pan_app"/>
</dbReference>
<dbReference type="InterPro" id="IPR036426">
    <property type="entry name" value="Bulb-type_lectin_dom_sf"/>
</dbReference>
<keyword evidence="11" id="KW-0812">Transmembrane</keyword>
<comment type="catalytic activity">
    <reaction evidence="9">
        <text>L-seryl-[protein] + ATP = O-phospho-L-seryl-[protein] + ADP + H(+)</text>
        <dbReference type="Rhea" id="RHEA:17989"/>
        <dbReference type="Rhea" id="RHEA-COMP:9863"/>
        <dbReference type="Rhea" id="RHEA-COMP:11604"/>
        <dbReference type="ChEBI" id="CHEBI:15378"/>
        <dbReference type="ChEBI" id="CHEBI:29999"/>
        <dbReference type="ChEBI" id="CHEBI:30616"/>
        <dbReference type="ChEBI" id="CHEBI:83421"/>
        <dbReference type="ChEBI" id="CHEBI:456216"/>
        <dbReference type="EC" id="2.7.11.1"/>
    </reaction>
</comment>
<keyword evidence="17" id="KW-1185">Reference proteome</keyword>
<dbReference type="SMART" id="SM00108">
    <property type="entry name" value="B_lectin"/>
    <property type="match status" value="1"/>
</dbReference>
<keyword evidence="5" id="KW-1015">Disulfide bond</keyword>
<dbReference type="PROSITE" id="PS50026">
    <property type="entry name" value="EGF_3"/>
    <property type="match status" value="1"/>
</dbReference>
<dbReference type="Gene3D" id="2.90.10.10">
    <property type="entry name" value="Bulb-type lectin domain"/>
    <property type="match status" value="1"/>
</dbReference>
<keyword evidence="3" id="KW-0597">Phosphoprotein</keyword>
<dbReference type="GO" id="GO:0004674">
    <property type="term" value="F:protein serine/threonine kinase activity"/>
    <property type="evidence" value="ECO:0007669"/>
    <property type="project" value="UniProtKB-EC"/>
</dbReference>
<dbReference type="Pfam" id="PF08276">
    <property type="entry name" value="PAN_2"/>
    <property type="match status" value="1"/>
</dbReference>
<evidence type="ECO:0000313" key="17">
    <source>
        <dbReference type="Proteomes" id="UP001157418"/>
    </source>
</evidence>
<dbReference type="SMART" id="SM00473">
    <property type="entry name" value="PAN_AP"/>
    <property type="match status" value="1"/>
</dbReference>
<feature type="domain" description="Apple" evidence="15">
    <location>
        <begin position="338"/>
        <end position="418"/>
    </location>
</feature>
<dbReference type="GO" id="GO:0048544">
    <property type="term" value="P:recognition of pollen"/>
    <property type="evidence" value="ECO:0007669"/>
    <property type="project" value="InterPro"/>
</dbReference>
<dbReference type="CDD" id="cd00028">
    <property type="entry name" value="B_lectin"/>
    <property type="match status" value="1"/>
</dbReference>
<accession>A0AAU9NKU5</accession>
<evidence type="ECO:0000256" key="5">
    <source>
        <dbReference type="ARBA" id="ARBA00023157"/>
    </source>
</evidence>
<evidence type="ECO:0000256" key="3">
    <source>
        <dbReference type="ARBA" id="ARBA00022553"/>
    </source>
</evidence>
<keyword evidence="7" id="KW-0325">Glycoprotein</keyword>
<keyword evidence="6" id="KW-0675">Receptor</keyword>
<dbReference type="EC" id="2.7.11.1" evidence="2"/>
<evidence type="ECO:0000256" key="6">
    <source>
        <dbReference type="ARBA" id="ARBA00023170"/>
    </source>
</evidence>
<comment type="function">
    <text evidence="1">Involved in sporophytic self-incompatibility system (the inability of flowering plants to achieve self-fertilization).</text>
</comment>
<comment type="caution">
    <text evidence="16">The sequence shown here is derived from an EMBL/GenBank/DDBJ whole genome shotgun (WGS) entry which is preliminary data.</text>
</comment>
<feature type="signal peptide" evidence="12">
    <location>
        <begin position="1"/>
        <end position="20"/>
    </location>
</feature>